<keyword evidence="4" id="KW-0547">Nucleotide-binding</keyword>
<dbReference type="GO" id="GO:0031288">
    <property type="term" value="P:sorocarp morphogenesis"/>
    <property type="evidence" value="ECO:0007669"/>
    <property type="project" value="UniProtKB-ARBA"/>
</dbReference>
<dbReference type="GeneID" id="14867976"/>
<dbReference type="Pfam" id="PF19055">
    <property type="entry name" value="ABC2_membrane_7"/>
    <property type="match status" value="1"/>
</dbReference>
<keyword evidence="2" id="KW-0813">Transport</keyword>
<dbReference type="Gene3D" id="3.40.50.300">
    <property type="entry name" value="P-loop containing nucleotide triphosphate hydrolases"/>
    <property type="match status" value="1"/>
</dbReference>
<feature type="transmembrane region" description="Helical" evidence="8">
    <location>
        <begin position="553"/>
        <end position="573"/>
    </location>
</feature>
<dbReference type="SMART" id="SM00382">
    <property type="entry name" value="AAA"/>
    <property type="match status" value="1"/>
</dbReference>
<dbReference type="PROSITE" id="PS50893">
    <property type="entry name" value="ABC_TRANSPORTER_2"/>
    <property type="match status" value="1"/>
</dbReference>
<evidence type="ECO:0000313" key="10">
    <source>
        <dbReference type="EMBL" id="EGG16016.1"/>
    </source>
</evidence>
<evidence type="ECO:0000313" key="11">
    <source>
        <dbReference type="Proteomes" id="UP000007797"/>
    </source>
</evidence>
<dbReference type="InterPro" id="IPR050352">
    <property type="entry name" value="ABCG_transporters"/>
</dbReference>
<evidence type="ECO:0000256" key="2">
    <source>
        <dbReference type="ARBA" id="ARBA00022448"/>
    </source>
</evidence>
<evidence type="ECO:0000256" key="6">
    <source>
        <dbReference type="ARBA" id="ARBA00022989"/>
    </source>
</evidence>
<dbReference type="EMBL" id="GL883025">
    <property type="protein sequence ID" value="EGG16016.1"/>
    <property type="molecule type" value="Genomic_DNA"/>
</dbReference>
<evidence type="ECO:0000259" key="9">
    <source>
        <dbReference type="PROSITE" id="PS50893"/>
    </source>
</evidence>
<dbReference type="KEGG" id="dfa:DFA_09688"/>
<dbReference type="PANTHER" id="PTHR48041">
    <property type="entry name" value="ABC TRANSPORTER G FAMILY MEMBER 28"/>
    <property type="match status" value="1"/>
</dbReference>
<keyword evidence="6 8" id="KW-1133">Transmembrane helix</keyword>
<dbReference type="InterPro" id="IPR017871">
    <property type="entry name" value="ABC_transporter-like_CS"/>
</dbReference>
<keyword evidence="11" id="KW-1185">Reference proteome</keyword>
<proteinExistence type="predicted"/>
<evidence type="ECO:0000256" key="8">
    <source>
        <dbReference type="SAM" id="Phobius"/>
    </source>
</evidence>
<dbReference type="InterPro" id="IPR013525">
    <property type="entry name" value="ABC2_TM"/>
</dbReference>
<gene>
    <name evidence="10" type="ORF">DFA_09688</name>
</gene>
<comment type="subcellular location">
    <subcellularLocation>
        <location evidence="1">Membrane</location>
        <topology evidence="1">Multi-pass membrane protein</topology>
    </subcellularLocation>
</comment>
<evidence type="ECO:0000256" key="7">
    <source>
        <dbReference type="ARBA" id="ARBA00023136"/>
    </source>
</evidence>
<dbReference type="Proteomes" id="UP000007797">
    <property type="component" value="Unassembled WGS sequence"/>
</dbReference>
<protein>
    <recommendedName>
        <fullName evidence="9">ABC transporter domain-containing protein</fullName>
    </recommendedName>
</protein>
<accession>F4Q8B6</accession>
<dbReference type="FunFam" id="3.40.50.300:FF:002300">
    <property type="entry name" value="ABC transporter G family protein"/>
    <property type="match status" value="1"/>
</dbReference>
<feature type="domain" description="ABC transporter" evidence="9">
    <location>
        <begin position="85"/>
        <end position="336"/>
    </location>
</feature>
<dbReference type="InterPro" id="IPR027417">
    <property type="entry name" value="P-loop_NTPase"/>
</dbReference>
<feature type="transmembrane region" description="Helical" evidence="8">
    <location>
        <begin position="637"/>
        <end position="656"/>
    </location>
</feature>
<keyword evidence="5" id="KW-0067">ATP-binding</keyword>
<dbReference type="PROSITE" id="PS00211">
    <property type="entry name" value="ABC_TRANSPORTER_1"/>
    <property type="match status" value="1"/>
</dbReference>
<feature type="transmembrane region" description="Helical" evidence="8">
    <location>
        <begin position="411"/>
        <end position="432"/>
    </location>
</feature>
<name>F4Q8B6_CACFS</name>
<dbReference type="PANTHER" id="PTHR48041:SF87">
    <property type="entry name" value="ABC TRANSPORTER G FAMILY MEMBER 12-RELATED"/>
    <property type="match status" value="1"/>
</dbReference>
<feature type="transmembrane region" description="Helical" evidence="8">
    <location>
        <begin position="485"/>
        <end position="511"/>
    </location>
</feature>
<feature type="transmembrane region" description="Helical" evidence="8">
    <location>
        <begin position="523"/>
        <end position="547"/>
    </location>
</feature>
<dbReference type="InterPro" id="IPR003593">
    <property type="entry name" value="AAA+_ATPase"/>
</dbReference>
<evidence type="ECO:0000256" key="4">
    <source>
        <dbReference type="ARBA" id="ARBA00022741"/>
    </source>
</evidence>
<dbReference type="RefSeq" id="XP_004352341.1">
    <property type="nucleotide sequence ID" value="XM_004352289.1"/>
</dbReference>
<dbReference type="InterPro" id="IPR003439">
    <property type="entry name" value="ABC_transporter-like_ATP-bd"/>
</dbReference>
<sequence>MSSTMDLELSVIDHHHQNNNNHYFQHNNNNNEDEFFTTTTNLISNNKSNINGKVQLVFKNISYSINKKPEKVRRWIWPDQRKKGVDGEVVGGASEKTGNSKQKEITILHNVSGVVEPGSLLALMGPSGSGKSTLIDILAKRKSSGTVTGEILVNGKQISDSSYKQYCSYVTQEDTLLQTSTVEETLTFYADLRLHGYTREQKMERVRNVLQEIGLTEKADTKIGGLLPGGIVLGGLSGGEKRRVSIGCGLVTNPSIIICDEATSGLDSASALSVMNTLTSLTQKGVTVICSIHQPRTEIYNLFSKVMILVKGRLIYGGNKPLAYFESLGYSCPTYLNPADFFLDTAVSIGESFNYLDICEQWENNKESLSMFDNLVQDLPIEIRPRPSGLYQYKVLVSRQFKDYIRNPGNFWSRTITAFVMGLLYGACFANLSDSQEDISKKIGLLFFLGGTFNLLPFTSISLFLSGRTLFNAERAAKIYHPFPYFIAMLSVEFVTVFCVTIALAGTTYWISDLRSDVPRFFFAMLVLLVVHILSDLCIITLSNLTATQDHAISINSALTIVYQLFAGFYVPVKQLPSGFSWLHWISPLFYAFTSLMINEFDEVILQCPEPPKPCLFPTGYNVLDYWGITTWSRENTFAVVVTWMVVFFFTAYWALCKLHKEKR</sequence>
<evidence type="ECO:0000256" key="5">
    <source>
        <dbReference type="ARBA" id="ARBA00022840"/>
    </source>
</evidence>
<evidence type="ECO:0000256" key="3">
    <source>
        <dbReference type="ARBA" id="ARBA00022692"/>
    </source>
</evidence>
<dbReference type="STRING" id="1054147.F4Q8B6"/>
<organism evidence="10 11">
    <name type="scientific">Cavenderia fasciculata</name>
    <name type="common">Slime mold</name>
    <name type="synonym">Dictyostelium fasciculatum</name>
    <dbReference type="NCBI Taxonomy" id="261658"/>
    <lineage>
        <taxon>Eukaryota</taxon>
        <taxon>Amoebozoa</taxon>
        <taxon>Evosea</taxon>
        <taxon>Eumycetozoa</taxon>
        <taxon>Dictyostelia</taxon>
        <taxon>Acytosteliales</taxon>
        <taxon>Cavenderiaceae</taxon>
        <taxon>Cavenderia</taxon>
    </lineage>
</organism>
<dbReference type="GO" id="GO:0033554">
    <property type="term" value="P:cellular response to stress"/>
    <property type="evidence" value="ECO:0007669"/>
    <property type="project" value="UniProtKB-ARBA"/>
</dbReference>
<keyword evidence="7 8" id="KW-0472">Membrane</keyword>
<dbReference type="GO" id="GO:0016887">
    <property type="term" value="F:ATP hydrolysis activity"/>
    <property type="evidence" value="ECO:0007669"/>
    <property type="project" value="InterPro"/>
</dbReference>
<dbReference type="InterPro" id="IPR043926">
    <property type="entry name" value="ABCG_dom"/>
</dbReference>
<dbReference type="OMA" id="WEISAIV"/>
<dbReference type="AlphaFoldDB" id="F4Q8B6"/>
<dbReference type="OrthoDB" id="26425at2759"/>
<dbReference type="Pfam" id="PF01061">
    <property type="entry name" value="ABC2_membrane"/>
    <property type="match status" value="1"/>
</dbReference>
<evidence type="ECO:0000256" key="1">
    <source>
        <dbReference type="ARBA" id="ARBA00004141"/>
    </source>
</evidence>
<reference evidence="11" key="1">
    <citation type="journal article" date="2011" name="Genome Res.">
        <title>Phylogeny-wide analysis of social amoeba genomes highlights ancient origins for complex intercellular communication.</title>
        <authorList>
            <person name="Heidel A.J."/>
            <person name="Lawal H.M."/>
            <person name="Felder M."/>
            <person name="Schilde C."/>
            <person name="Helps N.R."/>
            <person name="Tunggal B."/>
            <person name="Rivero F."/>
            <person name="John U."/>
            <person name="Schleicher M."/>
            <person name="Eichinger L."/>
            <person name="Platzer M."/>
            <person name="Noegel A.A."/>
            <person name="Schaap P."/>
            <person name="Gloeckner G."/>
        </authorList>
    </citation>
    <scope>NUCLEOTIDE SEQUENCE [LARGE SCALE GENOMIC DNA]</scope>
    <source>
        <strain evidence="11">SH3</strain>
    </source>
</reference>
<feature type="transmembrane region" description="Helical" evidence="8">
    <location>
        <begin position="444"/>
        <end position="465"/>
    </location>
</feature>
<dbReference type="GO" id="GO:0005524">
    <property type="term" value="F:ATP binding"/>
    <property type="evidence" value="ECO:0007669"/>
    <property type="project" value="UniProtKB-KW"/>
</dbReference>
<dbReference type="SUPFAM" id="SSF52540">
    <property type="entry name" value="P-loop containing nucleoside triphosphate hydrolases"/>
    <property type="match status" value="1"/>
</dbReference>
<keyword evidence="3 8" id="KW-0812">Transmembrane</keyword>
<dbReference type="Pfam" id="PF00005">
    <property type="entry name" value="ABC_tran"/>
    <property type="match status" value="1"/>
</dbReference>
<dbReference type="CDD" id="cd03213">
    <property type="entry name" value="ABCG_EPDR"/>
    <property type="match status" value="1"/>
</dbReference>
<dbReference type="GO" id="GO:0016020">
    <property type="term" value="C:membrane"/>
    <property type="evidence" value="ECO:0007669"/>
    <property type="project" value="UniProtKB-SubCell"/>
</dbReference>
<dbReference type="GO" id="GO:0140359">
    <property type="term" value="F:ABC-type transporter activity"/>
    <property type="evidence" value="ECO:0007669"/>
    <property type="project" value="InterPro"/>
</dbReference>